<organism evidence="10 11">
    <name type="scientific">Emericella nidulans (strain FGSC A4 / ATCC 38163 / CBS 112.46 / NRRL 194 / M139)</name>
    <name type="common">Aspergillus nidulans</name>
    <dbReference type="NCBI Taxonomy" id="227321"/>
    <lineage>
        <taxon>Eukaryota</taxon>
        <taxon>Fungi</taxon>
        <taxon>Dikarya</taxon>
        <taxon>Ascomycota</taxon>
        <taxon>Pezizomycotina</taxon>
        <taxon>Eurotiomycetes</taxon>
        <taxon>Eurotiomycetidae</taxon>
        <taxon>Eurotiales</taxon>
        <taxon>Aspergillaceae</taxon>
        <taxon>Aspergillus</taxon>
        <taxon>Aspergillus subgen. Nidulantes</taxon>
    </lineage>
</organism>
<protein>
    <submittedName>
        <fullName evidence="10">Zn(II)2Cys6 transcription factor (Eurofung)</fullName>
    </submittedName>
</protein>
<reference evidence="11" key="1">
    <citation type="journal article" date="2005" name="Nature">
        <title>Sequencing of Aspergillus nidulans and comparative analysis with A. fumigatus and A. oryzae.</title>
        <authorList>
            <person name="Galagan J.E."/>
            <person name="Calvo S.E."/>
            <person name="Cuomo C."/>
            <person name="Ma L.J."/>
            <person name="Wortman J.R."/>
            <person name="Batzoglou S."/>
            <person name="Lee S.I."/>
            <person name="Basturkmen M."/>
            <person name="Spevak C.C."/>
            <person name="Clutterbuck J."/>
            <person name="Kapitonov V."/>
            <person name="Jurka J."/>
            <person name="Scazzocchio C."/>
            <person name="Farman M."/>
            <person name="Butler J."/>
            <person name="Purcell S."/>
            <person name="Harris S."/>
            <person name="Braus G.H."/>
            <person name="Draht O."/>
            <person name="Busch S."/>
            <person name="D'Enfert C."/>
            <person name="Bouchier C."/>
            <person name="Goldman G.H."/>
            <person name="Bell-Pedersen D."/>
            <person name="Griffiths-Jones S."/>
            <person name="Doonan J.H."/>
            <person name="Yu J."/>
            <person name="Vienken K."/>
            <person name="Pain A."/>
            <person name="Freitag M."/>
            <person name="Selker E.U."/>
            <person name="Archer D.B."/>
            <person name="Penalva M.A."/>
            <person name="Oakley B.R."/>
            <person name="Momany M."/>
            <person name="Tanaka T."/>
            <person name="Kumagai T."/>
            <person name="Asai K."/>
            <person name="Machida M."/>
            <person name="Nierman W.C."/>
            <person name="Denning D.W."/>
            <person name="Caddick M."/>
            <person name="Hynes M."/>
            <person name="Paoletti M."/>
            <person name="Fischer R."/>
            <person name="Miller B."/>
            <person name="Dyer P."/>
            <person name="Sachs M.S."/>
            <person name="Osmani S.A."/>
            <person name="Birren B.W."/>
        </authorList>
    </citation>
    <scope>NUCLEOTIDE SEQUENCE [LARGE SCALE GENOMIC DNA]</scope>
    <source>
        <strain evidence="11">FGSC A4 / ATCC 38163 / CBS 112.46 / NRRL 194 / M139</strain>
    </source>
</reference>
<dbReference type="CDD" id="cd00067">
    <property type="entry name" value="GAL4"/>
    <property type="match status" value="1"/>
</dbReference>
<accession>C8VJG4</accession>
<dbReference type="Proteomes" id="UP000000560">
    <property type="component" value="Chromosome VI"/>
</dbReference>
<evidence type="ECO:0000259" key="9">
    <source>
        <dbReference type="PROSITE" id="PS50048"/>
    </source>
</evidence>
<proteinExistence type="predicted"/>
<keyword evidence="7" id="KW-0175">Coiled coil</keyword>
<feature type="coiled-coil region" evidence="7">
    <location>
        <begin position="60"/>
        <end position="87"/>
    </location>
</feature>
<dbReference type="PANTHER" id="PTHR46910">
    <property type="entry name" value="TRANSCRIPTION FACTOR PDR1"/>
    <property type="match status" value="1"/>
</dbReference>
<dbReference type="GO" id="GO:0005634">
    <property type="term" value="C:nucleus"/>
    <property type="evidence" value="ECO:0007669"/>
    <property type="project" value="UniProtKB-SubCell"/>
</dbReference>
<dbReference type="PROSITE" id="PS50048">
    <property type="entry name" value="ZN2_CY6_FUNGAL_2"/>
    <property type="match status" value="1"/>
</dbReference>
<evidence type="ECO:0000256" key="6">
    <source>
        <dbReference type="ARBA" id="ARBA00023242"/>
    </source>
</evidence>
<evidence type="ECO:0000256" key="7">
    <source>
        <dbReference type="SAM" id="Coils"/>
    </source>
</evidence>
<keyword evidence="6" id="KW-0539">Nucleus</keyword>
<dbReference type="Pfam" id="PF00172">
    <property type="entry name" value="Zn_clus"/>
    <property type="match status" value="1"/>
</dbReference>
<feature type="domain" description="Zn(2)-C6 fungal-type" evidence="9">
    <location>
        <begin position="32"/>
        <end position="61"/>
    </location>
</feature>
<evidence type="ECO:0000256" key="4">
    <source>
        <dbReference type="ARBA" id="ARBA00023125"/>
    </source>
</evidence>
<dbReference type="InterPro" id="IPR036864">
    <property type="entry name" value="Zn2-C6_fun-type_DNA-bd_sf"/>
</dbReference>
<evidence type="ECO:0000256" key="8">
    <source>
        <dbReference type="SAM" id="MobiDB-lite"/>
    </source>
</evidence>
<dbReference type="AlphaFoldDB" id="Q5B9F4"/>
<keyword evidence="4" id="KW-0238">DNA-binding</keyword>
<dbReference type="GO" id="GO:0000981">
    <property type="term" value="F:DNA-binding transcription factor activity, RNA polymerase II-specific"/>
    <property type="evidence" value="ECO:0007669"/>
    <property type="project" value="InterPro"/>
</dbReference>
<dbReference type="Gene3D" id="4.10.240.10">
    <property type="entry name" value="Zn(2)-C6 fungal-type DNA-binding domain"/>
    <property type="match status" value="1"/>
</dbReference>
<dbReference type="SMART" id="SM00066">
    <property type="entry name" value="GAL4"/>
    <property type="match status" value="1"/>
</dbReference>
<dbReference type="PROSITE" id="PS00463">
    <property type="entry name" value="ZN2_CY6_FUNGAL_1"/>
    <property type="match status" value="1"/>
</dbReference>
<feature type="compositionally biased region" description="Polar residues" evidence="8">
    <location>
        <begin position="1"/>
        <end position="21"/>
    </location>
</feature>
<dbReference type="OrthoDB" id="9986881at2759"/>
<keyword evidence="5" id="KW-0804">Transcription</keyword>
<keyword evidence="2" id="KW-0479">Metal-binding</keyword>
<evidence type="ECO:0000256" key="2">
    <source>
        <dbReference type="ARBA" id="ARBA00022723"/>
    </source>
</evidence>
<feature type="region of interest" description="Disordered" evidence="8">
    <location>
        <begin position="1"/>
        <end position="26"/>
    </location>
</feature>
<dbReference type="HOGENOM" id="CLU_696440_0_0_1"/>
<dbReference type="InterPro" id="IPR001138">
    <property type="entry name" value="Zn2Cys6_DnaBD"/>
</dbReference>
<dbReference type="GO" id="GO:0003677">
    <property type="term" value="F:DNA binding"/>
    <property type="evidence" value="ECO:0007669"/>
    <property type="project" value="UniProtKB-KW"/>
</dbReference>
<evidence type="ECO:0000256" key="3">
    <source>
        <dbReference type="ARBA" id="ARBA00023015"/>
    </source>
</evidence>
<evidence type="ECO:0000256" key="1">
    <source>
        <dbReference type="ARBA" id="ARBA00004123"/>
    </source>
</evidence>
<dbReference type="RefSeq" id="XP_660430.1">
    <property type="nucleotide sequence ID" value="XM_655338.1"/>
</dbReference>
<dbReference type="InterPro" id="IPR050987">
    <property type="entry name" value="AtrR-like"/>
</dbReference>
<reference evidence="11" key="2">
    <citation type="journal article" date="2009" name="Fungal Genet. Biol.">
        <title>The 2008 update of the Aspergillus nidulans genome annotation: a community effort.</title>
        <authorList>
            <person name="Wortman J.R."/>
            <person name="Gilsenan J.M."/>
            <person name="Joardar V."/>
            <person name="Deegan J."/>
            <person name="Clutterbuck J."/>
            <person name="Andersen M.R."/>
            <person name="Archer D."/>
            <person name="Bencina M."/>
            <person name="Braus G."/>
            <person name="Coutinho P."/>
            <person name="von Dohren H."/>
            <person name="Doonan J."/>
            <person name="Driessen A.J."/>
            <person name="Durek P."/>
            <person name="Espeso E."/>
            <person name="Fekete E."/>
            <person name="Flipphi M."/>
            <person name="Estrada C.G."/>
            <person name="Geysens S."/>
            <person name="Goldman G."/>
            <person name="de Groot P.W."/>
            <person name="Hansen K."/>
            <person name="Harris S.D."/>
            <person name="Heinekamp T."/>
            <person name="Helmstaedt K."/>
            <person name="Henrissat B."/>
            <person name="Hofmann G."/>
            <person name="Homan T."/>
            <person name="Horio T."/>
            <person name="Horiuchi H."/>
            <person name="James S."/>
            <person name="Jones M."/>
            <person name="Karaffa L."/>
            <person name="Karanyi Z."/>
            <person name="Kato M."/>
            <person name="Keller N."/>
            <person name="Kelly D.E."/>
            <person name="Kiel J.A."/>
            <person name="Kim J.M."/>
            <person name="van der Klei I.J."/>
            <person name="Klis F.M."/>
            <person name="Kovalchuk A."/>
            <person name="Krasevec N."/>
            <person name="Kubicek C.P."/>
            <person name="Liu B."/>
            <person name="Maccabe A."/>
            <person name="Meyer V."/>
            <person name="Mirabito P."/>
            <person name="Miskei M."/>
            <person name="Mos M."/>
            <person name="Mullins J."/>
            <person name="Nelson D.R."/>
            <person name="Nielsen J."/>
            <person name="Oakley B.R."/>
            <person name="Osmani S.A."/>
            <person name="Pakula T."/>
            <person name="Paszewski A."/>
            <person name="Paulsen I."/>
            <person name="Pilsyk S."/>
            <person name="Pocsi I."/>
            <person name="Punt P.J."/>
            <person name="Ram A.F."/>
            <person name="Ren Q."/>
            <person name="Robellet X."/>
            <person name="Robson G."/>
            <person name="Seiboth B."/>
            <person name="van Solingen P."/>
            <person name="Specht T."/>
            <person name="Sun J."/>
            <person name="Taheri-Talesh N."/>
            <person name="Takeshita N."/>
            <person name="Ussery D."/>
            <person name="vanKuyk P.A."/>
            <person name="Visser H."/>
            <person name="van de Vondervoort P.J."/>
            <person name="de Vries R.P."/>
            <person name="Walton J."/>
            <person name="Xiang X."/>
            <person name="Xiong Y."/>
            <person name="Zeng A.P."/>
            <person name="Brandt B.W."/>
            <person name="Cornell M.J."/>
            <person name="van den Hondel C.A."/>
            <person name="Visser J."/>
            <person name="Oliver S.G."/>
            <person name="Turner G."/>
        </authorList>
    </citation>
    <scope>GENOME REANNOTATION</scope>
    <source>
        <strain evidence="11">FGSC A4 / ATCC 38163 / CBS 112.46 / NRRL 194 / M139</strain>
    </source>
</reference>
<gene>
    <name evidence="10" type="ORF">ANIA_02826</name>
</gene>
<evidence type="ECO:0000256" key="5">
    <source>
        <dbReference type="ARBA" id="ARBA00023163"/>
    </source>
</evidence>
<keyword evidence="11" id="KW-1185">Reference proteome</keyword>
<dbReference type="GO" id="GO:0008270">
    <property type="term" value="F:zinc ion binding"/>
    <property type="evidence" value="ECO:0007669"/>
    <property type="project" value="InterPro"/>
</dbReference>
<dbReference type="KEGG" id="ani:ANIA_02826"/>
<sequence length="396" mass="42320">MSVSRTSAEPGKSLTQSSSETGYGRGKTVTSACERCRRRKIRCDGETPCATCRRFRINCVRIQKNDTQALEQRVRQLEAQIAEFTGGISSTQGQEASKHSTQTWPNIPVATDFGSPGPAISIDELGQIQPPTLSHLEIPSIQVVDYADTLSPVSPVSPVSLSQSPLLRPLAPPQSTPLDSVDSLRPPVTVAISPPMAACPSPNQNIMPYLSPRSLPGPSRSRSSSISSLGLDADWTSAPGDISGMVLESDIDPSIFDLSPVSPSVETSWTPSKFEAEMLLDKFFDRVQSSPQNLAPYPLNRGQLFEFLDICLFGVNGSLPCIHGDGGWIKNAGGGKKHDNAHVAELLPAGDEGDAFAVFLETSVLVRSWDTGHAILAGQQPEFGGNIGPSQVDTTK</sequence>
<keyword evidence="3" id="KW-0805">Transcription regulation</keyword>
<accession>Q5B9F4</accession>
<evidence type="ECO:0000313" key="10">
    <source>
        <dbReference type="EMBL" id="CBF83929.1"/>
    </source>
</evidence>
<comment type="subcellular location">
    <subcellularLocation>
        <location evidence="1">Nucleus</location>
    </subcellularLocation>
</comment>
<dbReference type="SUPFAM" id="SSF57701">
    <property type="entry name" value="Zn2/Cys6 DNA-binding domain"/>
    <property type="match status" value="1"/>
</dbReference>
<dbReference type="PANTHER" id="PTHR46910:SF3">
    <property type="entry name" value="HALOTOLERANCE PROTEIN 9-RELATED"/>
    <property type="match status" value="1"/>
</dbReference>
<evidence type="ECO:0000313" key="11">
    <source>
        <dbReference type="Proteomes" id="UP000000560"/>
    </source>
</evidence>
<dbReference type="InParanoid" id="Q5B9F4"/>
<name>Q5B9F4_EMENI</name>
<dbReference type="GeneID" id="2874515"/>
<dbReference type="EMBL" id="BN001306">
    <property type="protein sequence ID" value="CBF83929.1"/>
    <property type="molecule type" value="Genomic_DNA"/>
</dbReference>